<reference evidence="1 2" key="1">
    <citation type="submission" date="2019-01" db="EMBL/GenBank/DDBJ databases">
        <authorList>
            <person name="Sayadi A."/>
        </authorList>
    </citation>
    <scope>NUCLEOTIDE SEQUENCE [LARGE SCALE GENOMIC DNA]</scope>
</reference>
<organism evidence="1 2">
    <name type="scientific">Callosobruchus maculatus</name>
    <name type="common">Southern cowpea weevil</name>
    <name type="synonym">Pulse bruchid</name>
    <dbReference type="NCBI Taxonomy" id="64391"/>
    <lineage>
        <taxon>Eukaryota</taxon>
        <taxon>Metazoa</taxon>
        <taxon>Ecdysozoa</taxon>
        <taxon>Arthropoda</taxon>
        <taxon>Hexapoda</taxon>
        <taxon>Insecta</taxon>
        <taxon>Pterygota</taxon>
        <taxon>Neoptera</taxon>
        <taxon>Endopterygota</taxon>
        <taxon>Coleoptera</taxon>
        <taxon>Polyphaga</taxon>
        <taxon>Cucujiformia</taxon>
        <taxon>Chrysomeloidea</taxon>
        <taxon>Chrysomelidae</taxon>
        <taxon>Bruchinae</taxon>
        <taxon>Bruchini</taxon>
        <taxon>Callosobruchus</taxon>
    </lineage>
</organism>
<dbReference type="AlphaFoldDB" id="A0A653DD13"/>
<evidence type="ECO:0000313" key="1">
    <source>
        <dbReference type="EMBL" id="VEN57868.1"/>
    </source>
</evidence>
<proteinExistence type="predicted"/>
<keyword evidence="2" id="KW-1185">Reference proteome</keyword>
<gene>
    <name evidence="1" type="ORF">CALMAC_LOCUS16386</name>
</gene>
<name>A0A653DD13_CALMS</name>
<evidence type="ECO:0000313" key="2">
    <source>
        <dbReference type="Proteomes" id="UP000410492"/>
    </source>
</evidence>
<accession>A0A653DD13</accession>
<sequence length="71" mass="7977">MVIVCVVCNRLYSKNSGIGFHRLNATSGNHSMVNFNGSNSVAANHTRTNETQRNITRPYPYRHRTVQTGNI</sequence>
<dbReference type="Proteomes" id="UP000410492">
    <property type="component" value="Unassembled WGS sequence"/>
</dbReference>
<dbReference type="EMBL" id="CAACVG010011342">
    <property type="protein sequence ID" value="VEN57868.1"/>
    <property type="molecule type" value="Genomic_DNA"/>
</dbReference>
<protein>
    <submittedName>
        <fullName evidence="1">Uncharacterized protein</fullName>
    </submittedName>
</protein>